<accession>A0A918C2G5</accession>
<dbReference type="AlphaFoldDB" id="A0A918C2G5"/>
<dbReference type="Proteomes" id="UP000603865">
    <property type="component" value="Unassembled WGS sequence"/>
</dbReference>
<comment type="caution">
    <text evidence="1">The sequence shown here is derived from an EMBL/GenBank/DDBJ whole genome shotgun (WGS) entry which is preliminary data.</text>
</comment>
<reference evidence="1" key="1">
    <citation type="journal article" date="2014" name="Int. J. Syst. Evol. Microbiol.">
        <title>Complete genome sequence of Corynebacterium casei LMG S-19264T (=DSM 44701T), isolated from a smear-ripened cheese.</title>
        <authorList>
            <consortium name="US DOE Joint Genome Institute (JGI-PGF)"/>
            <person name="Walter F."/>
            <person name="Albersmeier A."/>
            <person name="Kalinowski J."/>
            <person name="Ruckert C."/>
        </authorList>
    </citation>
    <scope>NUCLEOTIDE SEQUENCE</scope>
    <source>
        <strain evidence="1">JCM 31311</strain>
    </source>
</reference>
<dbReference type="RefSeq" id="WP_189089141.1">
    <property type="nucleotide sequence ID" value="NZ_BMQL01000006.1"/>
</dbReference>
<evidence type="ECO:0000313" key="1">
    <source>
        <dbReference type="EMBL" id="GGR03855.1"/>
    </source>
</evidence>
<reference evidence="1" key="2">
    <citation type="submission" date="2020-09" db="EMBL/GenBank/DDBJ databases">
        <authorList>
            <person name="Sun Q."/>
            <person name="Ohkuma M."/>
        </authorList>
    </citation>
    <scope>NUCLEOTIDE SEQUENCE</scope>
    <source>
        <strain evidence="1">JCM 31311</strain>
    </source>
</reference>
<proteinExistence type="predicted"/>
<keyword evidence="2" id="KW-1185">Reference proteome</keyword>
<sequence length="116" mass="13176">MSTYSMILEELSGWPRSEGVKISDLLSLSEPLRGTLNTVIREGSVPLQFFADRLQLGPEQTNTVVDLLLDHGFLKEAQTVESGEVEYRLWHAQAHRRSKGLDLWSKVSEIFEPPEH</sequence>
<protein>
    <submittedName>
        <fullName evidence="1">Uncharacterized protein</fullName>
    </submittedName>
</protein>
<name>A0A918C2G5_9DEIO</name>
<dbReference type="EMBL" id="BMQL01000006">
    <property type="protein sequence ID" value="GGR03855.1"/>
    <property type="molecule type" value="Genomic_DNA"/>
</dbReference>
<organism evidence="1 2">
    <name type="scientific">Deinococcus ruber</name>
    <dbReference type="NCBI Taxonomy" id="1848197"/>
    <lineage>
        <taxon>Bacteria</taxon>
        <taxon>Thermotogati</taxon>
        <taxon>Deinococcota</taxon>
        <taxon>Deinococci</taxon>
        <taxon>Deinococcales</taxon>
        <taxon>Deinococcaceae</taxon>
        <taxon>Deinococcus</taxon>
    </lineage>
</organism>
<gene>
    <name evidence="1" type="ORF">GCM10008957_16000</name>
</gene>
<evidence type="ECO:0000313" key="2">
    <source>
        <dbReference type="Proteomes" id="UP000603865"/>
    </source>
</evidence>